<dbReference type="PANTHER" id="PTHR36174:SF1">
    <property type="entry name" value="LIPID II:GLYCINE GLYCYLTRANSFERASE"/>
    <property type="match status" value="1"/>
</dbReference>
<evidence type="ECO:0000256" key="1">
    <source>
        <dbReference type="ARBA" id="ARBA00009943"/>
    </source>
</evidence>
<keyword evidence="5" id="KW-0012">Acyltransferase</keyword>
<dbReference type="PROSITE" id="PS51191">
    <property type="entry name" value="FEMABX"/>
    <property type="match status" value="1"/>
</dbReference>
<dbReference type="OrthoDB" id="3185680at2"/>
<evidence type="ECO:0000256" key="4">
    <source>
        <dbReference type="ARBA" id="ARBA00022984"/>
    </source>
</evidence>
<comment type="caution">
    <text evidence="7">The sequence shown here is derived from an EMBL/GenBank/DDBJ whole genome shotgun (WGS) entry which is preliminary data.</text>
</comment>
<dbReference type="SUPFAM" id="SSF55729">
    <property type="entry name" value="Acyl-CoA N-acyltransferases (Nat)"/>
    <property type="match status" value="1"/>
</dbReference>
<comment type="similarity">
    <text evidence="1">Belongs to the FemABX family.</text>
</comment>
<protein>
    <submittedName>
        <fullName evidence="7">FemAB family protein</fullName>
    </submittedName>
</protein>
<reference evidence="7 8" key="1">
    <citation type="submission" date="2016-04" db="EMBL/GenBank/DDBJ databases">
        <title>Peptidophaga gingivicola gen. nov., sp. nov., isolated from human subgingival plaque.</title>
        <authorList>
            <person name="Beall C.J."/>
            <person name="Mokrzan E.M."/>
            <person name="Griffen A.L."/>
            <person name="Leys E.J."/>
        </authorList>
    </citation>
    <scope>NUCLEOTIDE SEQUENCE [LARGE SCALE GENOMIC DNA]</scope>
    <source>
        <strain evidence="7 8">BA112</strain>
    </source>
</reference>
<evidence type="ECO:0000256" key="6">
    <source>
        <dbReference type="ARBA" id="ARBA00023316"/>
    </source>
</evidence>
<dbReference type="Proteomes" id="UP000078368">
    <property type="component" value="Unassembled WGS sequence"/>
</dbReference>
<dbReference type="InterPro" id="IPR003447">
    <property type="entry name" value="FEMABX"/>
</dbReference>
<sequence length="353" mass="39838">MKTSRFEDVGSEFESLAEEAKVDLPLEQTSAWEVFDWAVGGRLPWRKLVWLVDGEPRAFLTATKMRGRGFTYLWAKHGPVWAGPTPSAREEAAFRSDLVRVVRSIEPEVDFVRLHAHHRAGDLRELLQSVTYDRTVVLDLRKDADALLASMKKRGRRDVRKAMRDESLVAADETENAHAVFGELYELLVETGERDSFGILPQETYEAMLVGLGPEHCRLYTVRREGRPLCWGIVTTTASQATYYYAASNDEGRKAGAPDLLVFAMARFLRERGIESFDLMGIDSERAPQLAGVRGFKTKFSEEIAEVPGAWDVPVSRLRYEALVKALAAKRWATAKLDSVRQRLRGDSEDQDS</sequence>
<keyword evidence="8" id="KW-1185">Reference proteome</keyword>
<accession>A0A179B1R4</accession>
<evidence type="ECO:0000313" key="8">
    <source>
        <dbReference type="Proteomes" id="UP000078368"/>
    </source>
</evidence>
<evidence type="ECO:0000256" key="2">
    <source>
        <dbReference type="ARBA" id="ARBA00022679"/>
    </source>
</evidence>
<dbReference type="RefSeq" id="WP_009199650.1">
    <property type="nucleotide sequence ID" value="NZ_LVZK01000003.1"/>
</dbReference>
<dbReference type="GO" id="GO:0071555">
    <property type="term" value="P:cell wall organization"/>
    <property type="evidence" value="ECO:0007669"/>
    <property type="project" value="UniProtKB-KW"/>
</dbReference>
<evidence type="ECO:0000256" key="3">
    <source>
        <dbReference type="ARBA" id="ARBA00022960"/>
    </source>
</evidence>
<keyword evidence="3" id="KW-0133">Cell shape</keyword>
<dbReference type="STRING" id="1823756.A4H34_08710"/>
<evidence type="ECO:0000256" key="5">
    <source>
        <dbReference type="ARBA" id="ARBA00023315"/>
    </source>
</evidence>
<dbReference type="AlphaFoldDB" id="A0A179B1R4"/>
<dbReference type="GO" id="GO:0009252">
    <property type="term" value="P:peptidoglycan biosynthetic process"/>
    <property type="evidence" value="ECO:0007669"/>
    <property type="project" value="UniProtKB-KW"/>
</dbReference>
<evidence type="ECO:0000313" key="7">
    <source>
        <dbReference type="EMBL" id="OAP85183.1"/>
    </source>
</evidence>
<dbReference type="InterPro" id="IPR016181">
    <property type="entry name" value="Acyl_CoA_acyltransferase"/>
</dbReference>
<dbReference type="Gene3D" id="3.40.630.30">
    <property type="match status" value="1"/>
</dbReference>
<name>A0A179B1R4_9ACTO</name>
<dbReference type="Pfam" id="PF02388">
    <property type="entry name" value="FemAB"/>
    <property type="match status" value="1"/>
</dbReference>
<proteinExistence type="inferred from homology"/>
<gene>
    <name evidence="7" type="ORF">A4H34_08710</name>
</gene>
<organism evidence="7 8">
    <name type="scientific">Peptidiphaga gingivicola</name>
    <dbReference type="NCBI Taxonomy" id="2741497"/>
    <lineage>
        <taxon>Bacteria</taxon>
        <taxon>Bacillati</taxon>
        <taxon>Actinomycetota</taxon>
        <taxon>Actinomycetes</taxon>
        <taxon>Actinomycetales</taxon>
        <taxon>Actinomycetaceae</taxon>
        <taxon>Peptidiphaga</taxon>
    </lineage>
</organism>
<keyword evidence="4" id="KW-0573">Peptidoglycan synthesis</keyword>
<dbReference type="GO" id="GO:0016755">
    <property type="term" value="F:aminoacyltransferase activity"/>
    <property type="evidence" value="ECO:0007669"/>
    <property type="project" value="InterPro"/>
</dbReference>
<dbReference type="EMBL" id="LVZK01000003">
    <property type="protein sequence ID" value="OAP85183.1"/>
    <property type="molecule type" value="Genomic_DNA"/>
</dbReference>
<dbReference type="InterPro" id="IPR050644">
    <property type="entry name" value="PG_Glycine_Bridge_Synth"/>
</dbReference>
<dbReference type="PANTHER" id="PTHR36174">
    <property type="entry name" value="LIPID II:GLYCINE GLYCYLTRANSFERASE"/>
    <property type="match status" value="1"/>
</dbReference>
<keyword evidence="6" id="KW-0961">Cell wall biogenesis/degradation</keyword>
<keyword evidence="2" id="KW-0808">Transferase</keyword>
<dbReference type="GO" id="GO:0008360">
    <property type="term" value="P:regulation of cell shape"/>
    <property type="evidence" value="ECO:0007669"/>
    <property type="project" value="UniProtKB-KW"/>
</dbReference>